<evidence type="ECO:0000313" key="11">
    <source>
        <dbReference type="EMBL" id="KXJ96646.1"/>
    </source>
</evidence>
<proteinExistence type="inferred from homology"/>
<evidence type="ECO:0000256" key="6">
    <source>
        <dbReference type="ARBA" id="ARBA00023004"/>
    </source>
</evidence>
<dbReference type="STRING" id="196109.A0A136JHR8"/>
<keyword evidence="12" id="KW-1185">Reference proteome</keyword>
<dbReference type="Proteomes" id="UP000070501">
    <property type="component" value="Unassembled WGS sequence"/>
</dbReference>
<evidence type="ECO:0000256" key="9">
    <source>
        <dbReference type="RuleBase" id="RU000461"/>
    </source>
</evidence>
<accession>A0A136JHR8</accession>
<evidence type="ECO:0000256" key="3">
    <source>
        <dbReference type="ARBA" id="ARBA00022617"/>
    </source>
</evidence>
<dbReference type="GO" id="GO:0020037">
    <property type="term" value="F:heme binding"/>
    <property type="evidence" value="ECO:0007669"/>
    <property type="project" value="InterPro"/>
</dbReference>
<comment type="similarity">
    <text evidence="2 9">Belongs to the cytochrome P450 family.</text>
</comment>
<gene>
    <name evidence="11" type="ORF">Micbo1qcDRAFT_155238</name>
</gene>
<dbReference type="AlphaFoldDB" id="A0A136JHR8"/>
<sequence>MNVTMESPFAASLLSRLPDGIPVSVQAVLATIVLGTIYSVVTKDRPFSGIPLISLDGKSATKSWLWHGREVVRLGDEKYNGPYQVMTGTGPKIVLPNRFADEIKNNPQMFLNLAFKKEFFIDYPGFDGHRIGLESDWLIQTTVRTKLTQSLNLITGDLVDETIDSLRDVYGKVDGWETRKLRDDLMDVVARLSSRVFLGLPLCRDRRWLEITKSYTIDSFTISFIMRAAPWFMRPLAYWLNPMSARLRKAVRDARKMIEPEVQRRKAAVDKAKAAGEKPPKMADTIGWMYDVANGADLDYVGGQLSLSMAAIHTTTETTCSAIMDLCDHPEVVPQLREEVIRVISEGGWAKTSLYKLKLMDSFLKEGQRVRPMGATSMNRLVTERTTLSDGTVLPKNARLMVATNFMDPELYPEPEKFDAARFLKMRSREGEEHNWQLVATTPAHMFFGHGQHACPGRFFAANEVKILMCHLLLKYDFRWVEGEKPVEMQMFESVASTHPDTKVQMRKRVPEIDLDTIEV</sequence>
<dbReference type="SUPFAM" id="SSF48264">
    <property type="entry name" value="Cytochrome P450"/>
    <property type="match status" value="1"/>
</dbReference>
<keyword evidence="6 8" id="KW-0408">Iron</keyword>
<keyword evidence="10" id="KW-1133">Transmembrane helix</keyword>
<dbReference type="CDD" id="cd11041">
    <property type="entry name" value="CYP503A1-like"/>
    <property type="match status" value="1"/>
</dbReference>
<dbReference type="GO" id="GO:0016705">
    <property type="term" value="F:oxidoreductase activity, acting on paired donors, with incorporation or reduction of molecular oxygen"/>
    <property type="evidence" value="ECO:0007669"/>
    <property type="project" value="InterPro"/>
</dbReference>
<evidence type="ECO:0000256" key="8">
    <source>
        <dbReference type="PIRSR" id="PIRSR602401-1"/>
    </source>
</evidence>
<evidence type="ECO:0000256" key="1">
    <source>
        <dbReference type="ARBA" id="ARBA00001971"/>
    </source>
</evidence>
<keyword evidence="4 8" id="KW-0479">Metal-binding</keyword>
<dbReference type="EMBL" id="KQ964245">
    <property type="protein sequence ID" value="KXJ96646.1"/>
    <property type="molecule type" value="Genomic_DNA"/>
</dbReference>
<keyword evidence="3 8" id="KW-0349">Heme</keyword>
<dbReference type="PANTHER" id="PTHR46206">
    <property type="entry name" value="CYTOCHROME P450"/>
    <property type="match status" value="1"/>
</dbReference>
<dbReference type="InterPro" id="IPR036396">
    <property type="entry name" value="Cyt_P450_sf"/>
</dbReference>
<dbReference type="InterPro" id="IPR001128">
    <property type="entry name" value="Cyt_P450"/>
</dbReference>
<keyword evidence="5 9" id="KW-0560">Oxidoreductase</keyword>
<dbReference type="PROSITE" id="PS00086">
    <property type="entry name" value="CYTOCHROME_P450"/>
    <property type="match status" value="1"/>
</dbReference>
<keyword evidence="7 9" id="KW-0503">Monooxygenase</keyword>
<protein>
    <submittedName>
        <fullName evidence="11">Cytochrome P450</fullName>
    </submittedName>
</protein>
<evidence type="ECO:0000256" key="2">
    <source>
        <dbReference type="ARBA" id="ARBA00010617"/>
    </source>
</evidence>
<evidence type="ECO:0000256" key="5">
    <source>
        <dbReference type="ARBA" id="ARBA00023002"/>
    </source>
</evidence>
<evidence type="ECO:0000256" key="7">
    <source>
        <dbReference type="ARBA" id="ARBA00023033"/>
    </source>
</evidence>
<dbReference type="InParanoid" id="A0A136JHR8"/>
<feature type="transmembrane region" description="Helical" evidence="10">
    <location>
        <begin position="20"/>
        <end position="41"/>
    </location>
</feature>
<organism evidence="11 12">
    <name type="scientific">Microdochium bolleyi</name>
    <dbReference type="NCBI Taxonomy" id="196109"/>
    <lineage>
        <taxon>Eukaryota</taxon>
        <taxon>Fungi</taxon>
        <taxon>Dikarya</taxon>
        <taxon>Ascomycota</taxon>
        <taxon>Pezizomycotina</taxon>
        <taxon>Sordariomycetes</taxon>
        <taxon>Xylariomycetidae</taxon>
        <taxon>Xylariales</taxon>
        <taxon>Microdochiaceae</taxon>
        <taxon>Microdochium</taxon>
    </lineage>
</organism>
<comment type="cofactor">
    <cofactor evidence="1 8">
        <name>heme</name>
        <dbReference type="ChEBI" id="CHEBI:30413"/>
    </cofactor>
</comment>
<dbReference type="InterPro" id="IPR002401">
    <property type="entry name" value="Cyt_P450_E_grp-I"/>
</dbReference>
<keyword evidence="10" id="KW-0812">Transmembrane</keyword>
<dbReference type="PRINTS" id="PR00463">
    <property type="entry name" value="EP450I"/>
</dbReference>
<dbReference type="PANTHER" id="PTHR46206:SF2">
    <property type="entry name" value="CYTOCHROME P450 MONOOXYGENASE AUSG-RELATED"/>
    <property type="match status" value="1"/>
</dbReference>
<dbReference type="GO" id="GO:0005506">
    <property type="term" value="F:iron ion binding"/>
    <property type="evidence" value="ECO:0007669"/>
    <property type="project" value="InterPro"/>
</dbReference>
<feature type="binding site" description="axial binding residue" evidence="8">
    <location>
        <position position="455"/>
    </location>
    <ligand>
        <name>heme</name>
        <dbReference type="ChEBI" id="CHEBI:30413"/>
    </ligand>
    <ligandPart>
        <name>Fe</name>
        <dbReference type="ChEBI" id="CHEBI:18248"/>
    </ligandPart>
</feature>
<dbReference type="InterPro" id="IPR017972">
    <property type="entry name" value="Cyt_P450_CS"/>
</dbReference>
<dbReference type="GO" id="GO:0004497">
    <property type="term" value="F:monooxygenase activity"/>
    <property type="evidence" value="ECO:0007669"/>
    <property type="project" value="UniProtKB-KW"/>
</dbReference>
<dbReference type="Pfam" id="PF00067">
    <property type="entry name" value="p450"/>
    <property type="match status" value="1"/>
</dbReference>
<evidence type="ECO:0000256" key="10">
    <source>
        <dbReference type="SAM" id="Phobius"/>
    </source>
</evidence>
<dbReference type="Gene3D" id="1.10.630.10">
    <property type="entry name" value="Cytochrome P450"/>
    <property type="match status" value="1"/>
</dbReference>
<feature type="non-terminal residue" evidence="11">
    <location>
        <position position="520"/>
    </location>
</feature>
<evidence type="ECO:0000256" key="4">
    <source>
        <dbReference type="ARBA" id="ARBA00022723"/>
    </source>
</evidence>
<dbReference type="OrthoDB" id="1844152at2759"/>
<reference evidence="12" key="1">
    <citation type="submission" date="2016-02" db="EMBL/GenBank/DDBJ databases">
        <title>Draft genome sequence of Microdochium bolleyi, a fungal endophyte of beachgrass.</title>
        <authorList>
            <consortium name="DOE Joint Genome Institute"/>
            <person name="David A.S."/>
            <person name="May G."/>
            <person name="Haridas S."/>
            <person name="Lim J."/>
            <person name="Wang M."/>
            <person name="Labutti K."/>
            <person name="Lipzen A."/>
            <person name="Barry K."/>
            <person name="Grigoriev I.V."/>
        </authorList>
    </citation>
    <scope>NUCLEOTIDE SEQUENCE [LARGE SCALE GENOMIC DNA]</scope>
    <source>
        <strain evidence="12">J235TASD1</strain>
    </source>
</reference>
<evidence type="ECO:0000313" key="12">
    <source>
        <dbReference type="Proteomes" id="UP000070501"/>
    </source>
</evidence>
<name>A0A136JHR8_9PEZI</name>
<keyword evidence="10" id="KW-0472">Membrane</keyword>